<evidence type="ECO:0000259" key="5">
    <source>
        <dbReference type="PROSITE" id="PS50850"/>
    </source>
</evidence>
<evidence type="ECO:0000256" key="3">
    <source>
        <dbReference type="ARBA" id="ARBA00023136"/>
    </source>
</evidence>
<feature type="transmembrane region" description="Helical" evidence="4">
    <location>
        <begin position="342"/>
        <end position="363"/>
    </location>
</feature>
<gene>
    <name evidence="6" type="primary">mdtH</name>
    <name evidence="6" type="ORF">HRbin17_00215</name>
</gene>
<feature type="domain" description="Major facilitator superfamily (MFS) profile" evidence="5">
    <location>
        <begin position="12"/>
        <end position="392"/>
    </location>
</feature>
<proteinExistence type="predicted"/>
<evidence type="ECO:0000256" key="1">
    <source>
        <dbReference type="ARBA" id="ARBA00022692"/>
    </source>
</evidence>
<keyword evidence="1 4" id="KW-0812">Transmembrane</keyword>
<dbReference type="PANTHER" id="PTHR23518:SF2">
    <property type="entry name" value="MAJOR FACILITATOR SUPERFAMILY TRANSPORTER"/>
    <property type="match status" value="1"/>
</dbReference>
<evidence type="ECO:0000256" key="2">
    <source>
        <dbReference type="ARBA" id="ARBA00022989"/>
    </source>
</evidence>
<feature type="transmembrane region" description="Helical" evidence="4">
    <location>
        <begin position="369"/>
        <end position="389"/>
    </location>
</feature>
<dbReference type="Proteomes" id="UP000236173">
    <property type="component" value="Unassembled WGS sequence"/>
</dbReference>
<organism evidence="6 7">
    <name type="scientific">Candidatus Fervidibacter japonicus</name>
    <dbReference type="NCBI Taxonomy" id="2035412"/>
    <lineage>
        <taxon>Bacteria</taxon>
        <taxon>Candidatus Fervidibacterota</taxon>
        <taxon>Candidatus Fervidibacter</taxon>
    </lineage>
</organism>
<dbReference type="PANTHER" id="PTHR23518">
    <property type="entry name" value="C-METHYLTRANSFERASE"/>
    <property type="match status" value="1"/>
</dbReference>
<keyword evidence="2 4" id="KW-1133">Transmembrane helix</keyword>
<dbReference type="InterPro" id="IPR020846">
    <property type="entry name" value="MFS_dom"/>
</dbReference>
<dbReference type="InterPro" id="IPR036259">
    <property type="entry name" value="MFS_trans_sf"/>
</dbReference>
<comment type="caution">
    <text evidence="6">The sequence shown here is derived from an EMBL/GenBank/DDBJ whole genome shotgun (WGS) entry which is preliminary data.</text>
</comment>
<evidence type="ECO:0000256" key="4">
    <source>
        <dbReference type="SAM" id="Phobius"/>
    </source>
</evidence>
<sequence length="392" mass="42011">MAAATRQRLPKTVVTLGIVSLLNDASSEMIYPLLPFFLREQLKASVAFVGLVEGVAETTASLLKLFSGWLADRVGHHKALTVCGYAVAGLTRPLMAAATAAWQVLALRFIDRFGKGIRTAPRDALLANASDASVRGYAFGFHRAMDHLGAVVGPLLASGVLLCAPGNYRLAFALAAVPALMALAVLWWGVREATTPPSRAALRLGDVLAWRTFDPRLRWYLLAVGLFTLSNSSDAFLLLRAKACGVAESAIPLLWTWLHIVKSGTATLGGRLSDRIGRVRAIALGWFIYAVVYAGFAFANTAWQVWALFTVYGLYFGLTEGAERALVADLSAPDQRGRGYGAFHFVVGVGMLPASVLFGVLWQQWGAKVAFLFGAALALTAMGVLKASVARR</sequence>
<name>A0A2H5X959_9BACT</name>
<dbReference type="GO" id="GO:0022857">
    <property type="term" value="F:transmembrane transporter activity"/>
    <property type="evidence" value="ECO:0007669"/>
    <property type="project" value="InterPro"/>
</dbReference>
<dbReference type="InterPro" id="IPR011701">
    <property type="entry name" value="MFS"/>
</dbReference>
<reference evidence="7" key="1">
    <citation type="submission" date="2017-09" db="EMBL/GenBank/DDBJ databases">
        <title>Metaegenomics of thermophilic ammonia-oxidizing enrichment culture.</title>
        <authorList>
            <person name="Kato S."/>
            <person name="Suzuki K."/>
        </authorList>
    </citation>
    <scope>NUCLEOTIDE SEQUENCE [LARGE SCALE GENOMIC DNA]</scope>
</reference>
<feature type="transmembrane region" description="Helical" evidence="4">
    <location>
        <begin position="281"/>
        <end position="299"/>
    </location>
</feature>
<dbReference type="Pfam" id="PF07690">
    <property type="entry name" value="MFS_1"/>
    <property type="match status" value="2"/>
</dbReference>
<dbReference type="SUPFAM" id="SSF103473">
    <property type="entry name" value="MFS general substrate transporter"/>
    <property type="match status" value="1"/>
</dbReference>
<feature type="transmembrane region" description="Helical" evidence="4">
    <location>
        <begin position="147"/>
        <end position="164"/>
    </location>
</feature>
<dbReference type="PROSITE" id="PS50850">
    <property type="entry name" value="MFS"/>
    <property type="match status" value="1"/>
</dbReference>
<feature type="transmembrane region" description="Helical" evidence="4">
    <location>
        <begin position="171"/>
        <end position="190"/>
    </location>
</feature>
<evidence type="ECO:0000313" key="7">
    <source>
        <dbReference type="Proteomes" id="UP000236173"/>
    </source>
</evidence>
<evidence type="ECO:0000313" key="6">
    <source>
        <dbReference type="EMBL" id="GBC97726.1"/>
    </source>
</evidence>
<dbReference type="CDD" id="cd17370">
    <property type="entry name" value="MFS_MJ1317_like"/>
    <property type="match status" value="1"/>
</dbReference>
<dbReference type="AlphaFoldDB" id="A0A2H5X959"/>
<protein>
    <submittedName>
        <fullName evidence="6">Multidrug resistance protein MdtH</fullName>
    </submittedName>
</protein>
<accession>A0A2H5X959</accession>
<dbReference type="EMBL" id="BEHT01000002">
    <property type="protein sequence ID" value="GBC97726.1"/>
    <property type="molecule type" value="Genomic_DNA"/>
</dbReference>
<keyword evidence="3 4" id="KW-0472">Membrane</keyword>
<dbReference type="Gene3D" id="1.20.1250.20">
    <property type="entry name" value="MFS general substrate transporter like domains"/>
    <property type="match status" value="2"/>
</dbReference>